<dbReference type="EMBL" id="VUJU01001101">
    <property type="protein sequence ID" value="KAF0766806.1"/>
    <property type="molecule type" value="Genomic_DNA"/>
</dbReference>
<keyword evidence="9" id="KW-0539">Nucleus</keyword>
<evidence type="ECO:0000256" key="3">
    <source>
        <dbReference type="ARBA" id="ARBA00022771"/>
    </source>
</evidence>
<dbReference type="GO" id="GO:0035556">
    <property type="term" value="P:intracellular signal transduction"/>
    <property type="evidence" value="ECO:0007669"/>
    <property type="project" value="UniProtKB-ARBA"/>
</dbReference>
<evidence type="ECO:0000256" key="6">
    <source>
        <dbReference type="ARBA" id="ARBA00023125"/>
    </source>
</evidence>
<dbReference type="InterPro" id="IPR050274">
    <property type="entry name" value="Nuclear_hormone_rcpt_NR2"/>
</dbReference>
<keyword evidence="3" id="KW-0863">Zinc-finger</keyword>
<dbReference type="GO" id="GO:0008270">
    <property type="term" value="F:zinc ion binding"/>
    <property type="evidence" value="ECO:0007669"/>
    <property type="project" value="UniProtKB-KW"/>
</dbReference>
<keyword evidence="8 11" id="KW-0675">Receptor</keyword>
<evidence type="ECO:0000256" key="9">
    <source>
        <dbReference type="ARBA" id="ARBA00023242"/>
    </source>
</evidence>
<dbReference type="SMART" id="SM00399">
    <property type="entry name" value="ZnF_C4"/>
    <property type="match status" value="1"/>
</dbReference>
<dbReference type="OrthoDB" id="5771769at2759"/>
<dbReference type="PRINTS" id="PR00047">
    <property type="entry name" value="STROIDFINGER"/>
</dbReference>
<dbReference type="Gene3D" id="1.10.565.10">
    <property type="entry name" value="Retinoid X Receptor"/>
    <property type="match status" value="1"/>
</dbReference>
<dbReference type="GO" id="GO:0006357">
    <property type="term" value="P:regulation of transcription by RNA polymerase II"/>
    <property type="evidence" value="ECO:0007669"/>
    <property type="project" value="UniProtKB-ARBA"/>
</dbReference>
<dbReference type="InterPro" id="IPR013088">
    <property type="entry name" value="Znf_NHR/GATA"/>
</dbReference>
<evidence type="ECO:0000256" key="7">
    <source>
        <dbReference type="ARBA" id="ARBA00023163"/>
    </source>
</evidence>
<dbReference type="Pfam" id="PF00105">
    <property type="entry name" value="zf-C4"/>
    <property type="match status" value="1"/>
</dbReference>
<dbReference type="CDD" id="cd06957">
    <property type="entry name" value="NR_DBD_PNR_like_2"/>
    <property type="match status" value="1"/>
</dbReference>
<dbReference type="PANTHER" id="PTHR24083">
    <property type="entry name" value="NUCLEAR HORMONE RECEPTOR"/>
    <property type="match status" value="1"/>
</dbReference>
<dbReference type="GO" id="GO:0005634">
    <property type="term" value="C:nucleus"/>
    <property type="evidence" value="ECO:0007669"/>
    <property type="project" value="UniProtKB-SubCell"/>
</dbReference>
<dbReference type="PROSITE" id="PS00031">
    <property type="entry name" value="NUCLEAR_REC_DBD_1"/>
    <property type="match status" value="1"/>
</dbReference>
<accession>A0A6G0Z8D9</accession>
<organism evidence="11 12">
    <name type="scientific">Aphis craccivora</name>
    <name type="common">Cowpea aphid</name>
    <dbReference type="NCBI Taxonomy" id="307492"/>
    <lineage>
        <taxon>Eukaryota</taxon>
        <taxon>Metazoa</taxon>
        <taxon>Ecdysozoa</taxon>
        <taxon>Arthropoda</taxon>
        <taxon>Hexapoda</taxon>
        <taxon>Insecta</taxon>
        <taxon>Pterygota</taxon>
        <taxon>Neoptera</taxon>
        <taxon>Paraneoptera</taxon>
        <taxon>Hemiptera</taxon>
        <taxon>Sternorrhyncha</taxon>
        <taxon>Aphidomorpha</taxon>
        <taxon>Aphidoidea</taxon>
        <taxon>Aphididae</taxon>
        <taxon>Aphidini</taxon>
        <taxon>Aphis</taxon>
        <taxon>Aphis</taxon>
    </lineage>
</organism>
<dbReference type="InterPro" id="IPR035500">
    <property type="entry name" value="NHR-like_dom_sf"/>
</dbReference>
<evidence type="ECO:0000256" key="4">
    <source>
        <dbReference type="ARBA" id="ARBA00022833"/>
    </source>
</evidence>
<evidence type="ECO:0000313" key="11">
    <source>
        <dbReference type="EMBL" id="KAF0766806.1"/>
    </source>
</evidence>
<evidence type="ECO:0000256" key="8">
    <source>
        <dbReference type="ARBA" id="ARBA00023170"/>
    </source>
</evidence>
<dbReference type="SUPFAM" id="SSF57716">
    <property type="entry name" value="Glucocorticoid receptor-like (DNA-binding domain)"/>
    <property type="match status" value="1"/>
</dbReference>
<dbReference type="PROSITE" id="PS51030">
    <property type="entry name" value="NUCLEAR_REC_DBD_2"/>
    <property type="match status" value="1"/>
</dbReference>
<sequence length="302" mass="34313">MSLYDLYGPRVHGALWPFMGRTLPIPVYCRVCGDKSFGKHYGVYCCDGCSCFFKRSVRRRIVYTCIAGTGQCIVDKARRNWCPFCRLQKCMRVNMNVSAVQDERGPRKSKTPKIPEINTIVPKNWKTRNEYIYEIGAQIFLTSLRQCRFNESIAILPKADQNEILNKTWYQSFVLMAAFWPTNLITLLSGSNSSVERIVATLIASHRAMRLDSVEYNLVLTLVLCRPDLCGSAEFRNDLTAIGTNAKDALMKHAAFKSPTRYYGILACILSVTEDLAGYMKIIFFEPSVRNVPMNHLVSVIT</sequence>
<keyword evidence="12" id="KW-1185">Reference proteome</keyword>
<evidence type="ECO:0000256" key="1">
    <source>
        <dbReference type="ARBA" id="ARBA00004123"/>
    </source>
</evidence>
<keyword evidence="6" id="KW-0238">DNA-binding</keyword>
<dbReference type="InterPro" id="IPR001628">
    <property type="entry name" value="Znf_hrmn_rcpt"/>
</dbReference>
<evidence type="ECO:0000256" key="2">
    <source>
        <dbReference type="ARBA" id="ARBA00022723"/>
    </source>
</evidence>
<comment type="subcellular location">
    <subcellularLocation>
        <location evidence="1">Nucleus</location>
    </subcellularLocation>
</comment>
<dbReference type="GO" id="GO:0003700">
    <property type="term" value="F:DNA-binding transcription factor activity"/>
    <property type="evidence" value="ECO:0007669"/>
    <property type="project" value="InterPro"/>
</dbReference>
<dbReference type="AlphaFoldDB" id="A0A6G0Z8D9"/>
<keyword evidence="4" id="KW-0862">Zinc</keyword>
<dbReference type="Gene3D" id="3.30.50.10">
    <property type="entry name" value="Erythroid Transcription Factor GATA-1, subunit A"/>
    <property type="match status" value="1"/>
</dbReference>
<keyword evidence="2" id="KW-0479">Metal-binding</keyword>
<comment type="caution">
    <text evidence="11">The sequence shown here is derived from an EMBL/GenBank/DDBJ whole genome shotgun (WGS) entry which is preliminary data.</text>
</comment>
<name>A0A6G0Z8D9_APHCR</name>
<keyword evidence="7" id="KW-0804">Transcription</keyword>
<protein>
    <submittedName>
        <fullName evidence="11">Nuclear receptor subfamily 2 group E member 1-like</fullName>
    </submittedName>
</protein>
<reference evidence="11 12" key="1">
    <citation type="submission" date="2019-08" db="EMBL/GenBank/DDBJ databases">
        <title>Whole genome of Aphis craccivora.</title>
        <authorList>
            <person name="Voronova N.V."/>
            <person name="Shulinski R.S."/>
            <person name="Bandarenka Y.V."/>
            <person name="Zhorov D.G."/>
            <person name="Warner D."/>
        </authorList>
    </citation>
    <scope>NUCLEOTIDE SEQUENCE [LARGE SCALE GENOMIC DNA]</scope>
    <source>
        <strain evidence="11">180601</strain>
        <tissue evidence="11">Whole Body</tissue>
    </source>
</reference>
<dbReference type="FunFam" id="3.30.50.10:FF:000006">
    <property type="entry name" value="Nuclear receptor subfamily 5 group A member"/>
    <property type="match status" value="1"/>
</dbReference>
<proteinExistence type="predicted"/>
<dbReference type="SUPFAM" id="SSF48508">
    <property type="entry name" value="Nuclear receptor ligand-binding domain"/>
    <property type="match status" value="1"/>
</dbReference>
<dbReference type="Proteomes" id="UP000478052">
    <property type="component" value="Unassembled WGS sequence"/>
</dbReference>
<dbReference type="GO" id="GO:0043565">
    <property type="term" value="F:sequence-specific DNA binding"/>
    <property type="evidence" value="ECO:0007669"/>
    <property type="project" value="InterPro"/>
</dbReference>
<feature type="domain" description="Nuclear receptor" evidence="10">
    <location>
        <begin position="26"/>
        <end position="102"/>
    </location>
</feature>
<evidence type="ECO:0000256" key="5">
    <source>
        <dbReference type="ARBA" id="ARBA00023015"/>
    </source>
</evidence>
<evidence type="ECO:0000313" key="12">
    <source>
        <dbReference type="Proteomes" id="UP000478052"/>
    </source>
</evidence>
<gene>
    <name evidence="11" type="ORF">FWK35_00026724</name>
</gene>
<evidence type="ECO:0000259" key="10">
    <source>
        <dbReference type="PROSITE" id="PS51030"/>
    </source>
</evidence>
<keyword evidence="5" id="KW-0805">Transcription regulation</keyword>